<dbReference type="InterPro" id="IPR010982">
    <property type="entry name" value="Lambda_DNA-bd_dom_sf"/>
</dbReference>
<reference evidence="2 3" key="1">
    <citation type="submission" date="2017-04" db="EMBL/GenBank/DDBJ databases">
        <authorList>
            <person name="Afonso C.L."/>
            <person name="Miller P.J."/>
            <person name="Scott M.A."/>
            <person name="Spackman E."/>
            <person name="Goraichik I."/>
            <person name="Dimitrov K.M."/>
            <person name="Suarez D.L."/>
            <person name="Swayne D.E."/>
        </authorList>
    </citation>
    <scope>NUCLEOTIDE SEQUENCE [LARGE SCALE GENOMIC DNA]</scope>
    <source>
        <strain evidence="2 3">DSM 12555</strain>
    </source>
</reference>
<dbReference type="Pfam" id="PF01381">
    <property type="entry name" value="HTH_3"/>
    <property type="match status" value="1"/>
</dbReference>
<evidence type="ECO:0000313" key="2">
    <source>
        <dbReference type="EMBL" id="SMC29594.1"/>
    </source>
</evidence>
<dbReference type="Proteomes" id="UP000192468">
    <property type="component" value="Unassembled WGS sequence"/>
</dbReference>
<dbReference type="PROSITE" id="PS50943">
    <property type="entry name" value="HTH_CROC1"/>
    <property type="match status" value="1"/>
</dbReference>
<dbReference type="OrthoDB" id="1912177at2"/>
<evidence type="ECO:0000259" key="1">
    <source>
        <dbReference type="PROSITE" id="PS50943"/>
    </source>
</evidence>
<evidence type="ECO:0000313" key="3">
    <source>
        <dbReference type="Proteomes" id="UP000192468"/>
    </source>
</evidence>
<dbReference type="RefSeq" id="WP_084117898.1">
    <property type="nucleotide sequence ID" value="NZ_FWXH01000053.1"/>
</dbReference>
<dbReference type="CDD" id="cd00093">
    <property type="entry name" value="HTH_XRE"/>
    <property type="match status" value="1"/>
</dbReference>
<gene>
    <name evidence="2" type="ORF">SAMN02745134_03952</name>
</gene>
<dbReference type="STRING" id="1121291.SAMN02745134_03952"/>
<dbReference type="SUPFAM" id="SSF47413">
    <property type="entry name" value="lambda repressor-like DNA-binding domains"/>
    <property type="match status" value="1"/>
</dbReference>
<dbReference type="Gene3D" id="1.10.260.40">
    <property type="entry name" value="lambda repressor-like DNA-binding domains"/>
    <property type="match status" value="1"/>
</dbReference>
<organism evidence="2 3">
    <name type="scientific">Clostridium acidisoli DSM 12555</name>
    <dbReference type="NCBI Taxonomy" id="1121291"/>
    <lineage>
        <taxon>Bacteria</taxon>
        <taxon>Bacillati</taxon>
        <taxon>Bacillota</taxon>
        <taxon>Clostridia</taxon>
        <taxon>Eubacteriales</taxon>
        <taxon>Clostridiaceae</taxon>
        <taxon>Clostridium</taxon>
    </lineage>
</organism>
<dbReference type="EMBL" id="FWXH01000053">
    <property type="protein sequence ID" value="SMC29594.1"/>
    <property type="molecule type" value="Genomic_DNA"/>
</dbReference>
<accession>A0A1W1Y0D2</accession>
<sequence length="70" mass="8067">MVNGYKIRELRLEKGLTCTDVSNLSRNLNFPISKTYLEELERGAKRNPSFNIIETISIILKVNLDELRVS</sequence>
<name>A0A1W1Y0D2_9CLOT</name>
<protein>
    <submittedName>
        <fullName evidence="2">Helix-turn-helix domain-containing protein</fullName>
    </submittedName>
</protein>
<keyword evidence="3" id="KW-1185">Reference proteome</keyword>
<proteinExistence type="predicted"/>
<dbReference type="GO" id="GO:0003677">
    <property type="term" value="F:DNA binding"/>
    <property type="evidence" value="ECO:0007669"/>
    <property type="project" value="InterPro"/>
</dbReference>
<feature type="domain" description="HTH cro/C1-type" evidence="1">
    <location>
        <begin position="7"/>
        <end position="67"/>
    </location>
</feature>
<dbReference type="InterPro" id="IPR001387">
    <property type="entry name" value="Cro/C1-type_HTH"/>
</dbReference>
<dbReference type="AlphaFoldDB" id="A0A1W1Y0D2"/>